<dbReference type="EMBL" id="JASAOG010000048">
    <property type="protein sequence ID" value="KAK0058421.1"/>
    <property type="molecule type" value="Genomic_DNA"/>
</dbReference>
<keyword evidence="3" id="KW-1185">Reference proteome</keyword>
<evidence type="ECO:0000256" key="1">
    <source>
        <dbReference type="SAM" id="SignalP"/>
    </source>
</evidence>
<feature type="chain" id="PRO_5041911746" description="C-type lectin domain-containing protein" evidence="1">
    <location>
        <begin position="20"/>
        <end position="206"/>
    </location>
</feature>
<dbReference type="Proteomes" id="UP001233172">
    <property type="component" value="Unassembled WGS sequence"/>
</dbReference>
<protein>
    <recommendedName>
        <fullName evidence="4">C-type lectin domain-containing protein</fullName>
    </recommendedName>
</protein>
<sequence>MNIFNFCLYLLCLTRTTLGLNVLNLPGYNLNNYPDPKPDPEKCRKNPGFQIYRNKNVQMCLKFQMFDTLLTYNQVQRYCDDRLAIIGVFDLKEKLEILQQQTRCVWVNFKLDRFDIMTFVFSYRIFKEKYSHEKHRNLFYKDYSQQTRYQDRDDAIRNLASCGIYHPSYRLLAMDNCFYPGLYEPTCAFGVVCEDYFFTIDNLTVN</sequence>
<name>A0AAD8BPI0_BIOPF</name>
<dbReference type="AlphaFoldDB" id="A0AAD8BPI0"/>
<reference evidence="2" key="1">
    <citation type="journal article" date="2023" name="PLoS Negl. Trop. Dis.">
        <title>A genome sequence for Biomphalaria pfeifferi, the major vector snail for the human-infecting parasite Schistosoma mansoni.</title>
        <authorList>
            <person name="Bu L."/>
            <person name="Lu L."/>
            <person name="Laidemitt M.R."/>
            <person name="Zhang S.M."/>
            <person name="Mutuku M."/>
            <person name="Mkoji G."/>
            <person name="Steinauer M."/>
            <person name="Loker E.S."/>
        </authorList>
    </citation>
    <scope>NUCLEOTIDE SEQUENCE</scope>
    <source>
        <strain evidence="2">KasaAsao</strain>
    </source>
</reference>
<gene>
    <name evidence="2" type="ORF">Bpfe_012063</name>
</gene>
<evidence type="ECO:0008006" key="4">
    <source>
        <dbReference type="Google" id="ProtNLM"/>
    </source>
</evidence>
<comment type="caution">
    <text evidence="2">The sequence shown here is derived from an EMBL/GenBank/DDBJ whole genome shotgun (WGS) entry which is preliminary data.</text>
</comment>
<proteinExistence type="predicted"/>
<organism evidence="2 3">
    <name type="scientific">Biomphalaria pfeifferi</name>
    <name type="common">Bloodfluke planorb</name>
    <name type="synonym">Freshwater snail</name>
    <dbReference type="NCBI Taxonomy" id="112525"/>
    <lineage>
        <taxon>Eukaryota</taxon>
        <taxon>Metazoa</taxon>
        <taxon>Spiralia</taxon>
        <taxon>Lophotrochozoa</taxon>
        <taxon>Mollusca</taxon>
        <taxon>Gastropoda</taxon>
        <taxon>Heterobranchia</taxon>
        <taxon>Euthyneura</taxon>
        <taxon>Panpulmonata</taxon>
        <taxon>Hygrophila</taxon>
        <taxon>Lymnaeoidea</taxon>
        <taxon>Planorbidae</taxon>
        <taxon>Biomphalaria</taxon>
    </lineage>
</organism>
<reference evidence="2" key="2">
    <citation type="submission" date="2023-04" db="EMBL/GenBank/DDBJ databases">
        <authorList>
            <person name="Bu L."/>
            <person name="Lu L."/>
            <person name="Laidemitt M.R."/>
            <person name="Zhang S.M."/>
            <person name="Mutuku M."/>
            <person name="Mkoji G."/>
            <person name="Steinauer M."/>
            <person name="Loker E.S."/>
        </authorList>
    </citation>
    <scope>NUCLEOTIDE SEQUENCE</scope>
    <source>
        <strain evidence="2">KasaAsao</strain>
        <tissue evidence="2">Whole Snail</tissue>
    </source>
</reference>
<evidence type="ECO:0000313" key="3">
    <source>
        <dbReference type="Proteomes" id="UP001233172"/>
    </source>
</evidence>
<keyword evidence="1" id="KW-0732">Signal</keyword>
<evidence type="ECO:0000313" key="2">
    <source>
        <dbReference type="EMBL" id="KAK0058421.1"/>
    </source>
</evidence>
<accession>A0AAD8BPI0</accession>
<feature type="signal peptide" evidence="1">
    <location>
        <begin position="1"/>
        <end position="19"/>
    </location>
</feature>